<reference evidence="1 2" key="1">
    <citation type="submission" date="2021-06" db="EMBL/GenBank/DDBJ databases">
        <title>Caerostris extrusa draft genome.</title>
        <authorList>
            <person name="Kono N."/>
            <person name="Arakawa K."/>
        </authorList>
    </citation>
    <scope>NUCLEOTIDE SEQUENCE [LARGE SCALE GENOMIC DNA]</scope>
</reference>
<name>A0AAV4NAY6_CAEEX</name>
<dbReference type="AlphaFoldDB" id="A0AAV4NAY6"/>
<gene>
    <name evidence="1" type="ORF">CEXT_133611</name>
</gene>
<accession>A0AAV4NAY6</accession>
<proteinExistence type="predicted"/>
<comment type="caution">
    <text evidence="1">The sequence shown here is derived from an EMBL/GenBank/DDBJ whole genome shotgun (WGS) entry which is preliminary data.</text>
</comment>
<sequence length="85" mass="9272">MVTEWPNMKTRLPNAFPVCEAYNLQIPLSSEQSLSVLTGLQNGRRFTIGKMLPAAHISVPGNGRFAEHGLSTDLHCLAHMVGKLA</sequence>
<organism evidence="1 2">
    <name type="scientific">Caerostris extrusa</name>
    <name type="common">Bark spider</name>
    <name type="synonym">Caerostris bankana</name>
    <dbReference type="NCBI Taxonomy" id="172846"/>
    <lineage>
        <taxon>Eukaryota</taxon>
        <taxon>Metazoa</taxon>
        <taxon>Ecdysozoa</taxon>
        <taxon>Arthropoda</taxon>
        <taxon>Chelicerata</taxon>
        <taxon>Arachnida</taxon>
        <taxon>Araneae</taxon>
        <taxon>Araneomorphae</taxon>
        <taxon>Entelegynae</taxon>
        <taxon>Araneoidea</taxon>
        <taxon>Araneidae</taxon>
        <taxon>Caerostris</taxon>
    </lineage>
</organism>
<keyword evidence="2" id="KW-1185">Reference proteome</keyword>
<dbReference type="EMBL" id="BPLR01020710">
    <property type="protein sequence ID" value="GIX81751.1"/>
    <property type="molecule type" value="Genomic_DNA"/>
</dbReference>
<dbReference type="Proteomes" id="UP001054945">
    <property type="component" value="Unassembled WGS sequence"/>
</dbReference>
<evidence type="ECO:0000313" key="1">
    <source>
        <dbReference type="EMBL" id="GIX81751.1"/>
    </source>
</evidence>
<protein>
    <submittedName>
        <fullName evidence="1">Uncharacterized protein</fullName>
    </submittedName>
</protein>
<evidence type="ECO:0000313" key="2">
    <source>
        <dbReference type="Proteomes" id="UP001054945"/>
    </source>
</evidence>